<comment type="caution">
    <text evidence="1">The sequence shown here is derived from an EMBL/GenBank/DDBJ whole genome shotgun (WGS) entry which is preliminary data.</text>
</comment>
<protein>
    <recommendedName>
        <fullName evidence="3">17 kDa surface antigen</fullName>
    </recommendedName>
</protein>
<organism evidence="1 2">
    <name type="scientific">Sphingomonas floccifaciens</name>
    <dbReference type="NCBI Taxonomy" id="1844115"/>
    <lineage>
        <taxon>Bacteria</taxon>
        <taxon>Pseudomonadati</taxon>
        <taxon>Pseudomonadota</taxon>
        <taxon>Alphaproteobacteria</taxon>
        <taxon>Sphingomonadales</taxon>
        <taxon>Sphingomonadaceae</taxon>
        <taxon>Sphingomonas</taxon>
    </lineage>
</organism>
<proteinExistence type="predicted"/>
<dbReference type="PROSITE" id="PS51257">
    <property type="entry name" value="PROKAR_LIPOPROTEIN"/>
    <property type="match status" value="1"/>
</dbReference>
<evidence type="ECO:0000313" key="1">
    <source>
        <dbReference type="EMBL" id="MFD1786874.1"/>
    </source>
</evidence>
<evidence type="ECO:0000313" key="2">
    <source>
        <dbReference type="Proteomes" id="UP001597283"/>
    </source>
</evidence>
<dbReference type="Proteomes" id="UP001597283">
    <property type="component" value="Unassembled WGS sequence"/>
</dbReference>
<dbReference type="EMBL" id="JBHUFC010000002">
    <property type="protein sequence ID" value="MFD1786874.1"/>
    <property type="molecule type" value="Genomic_DNA"/>
</dbReference>
<name>A0ABW4N9Y7_9SPHN</name>
<reference evidence="2" key="1">
    <citation type="journal article" date="2019" name="Int. J. Syst. Evol. Microbiol.">
        <title>The Global Catalogue of Microorganisms (GCM) 10K type strain sequencing project: providing services to taxonomists for standard genome sequencing and annotation.</title>
        <authorList>
            <consortium name="The Broad Institute Genomics Platform"/>
            <consortium name="The Broad Institute Genome Sequencing Center for Infectious Disease"/>
            <person name="Wu L."/>
            <person name="Ma J."/>
        </authorList>
    </citation>
    <scope>NUCLEOTIDE SEQUENCE [LARGE SCALE GENOMIC DNA]</scope>
    <source>
        <strain evidence="2">Q85</strain>
    </source>
</reference>
<accession>A0ABW4N9Y7</accession>
<keyword evidence="2" id="KW-1185">Reference proteome</keyword>
<evidence type="ECO:0008006" key="3">
    <source>
        <dbReference type="Google" id="ProtNLM"/>
    </source>
</evidence>
<gene>
    <name evidence="1" type="ORF">ACFSC3_04740</name>
</gene>
<sequence>MRTLILGIVAAGAALGGCSQYGDDYGLDPRYRGYASYDYDRPDPSYNGYYADRYYVDNPRYRERRLSSNDRVYYGNDGRYYCRRGDGTTGLVVGGIVGGTLGAAIAPGGSGLLGALLGGAAGAAGGEAIDRRNVTCR</sequence>
<dbReference type="RefSeq" id="WP_380939248.1">
    <property type="nucleotide sequence ID" value="NZ_JBHUFC010000002.1"/>
</dbReference>